<proteinExistence type="predicted"/>
<gene>
    <name evidence="2" type="ORF">NCTC10005_06853</name>
</gene>
<dbReference type="InterPro" id="IPR013783">
    <property type="entry name" value="Ig-like_fold"/>
</dbReference>
<dbReference type="Gene3D" id="2.60.40.10">
    <property type="entry name" value="Immunoglobulins"/>
    <property type="match status" value="1"/>
</dbReference>
<dbReference type="Proteomes" id="UP000255106">
    <property type="component" value="Unassembled WGS sequence"/>
</dbReference>
<accession>A0A377M7L6</accession>
<dbReference type="EMBL" id="UGJB01000004">
    <property type="protein sequence ID" value="STQ14016.1"/>
    <property type="molecule type" value="Genomic_DNA"/>
</dbReference>
<dbReference type="AlphaFoldDB" id="A0A377M7L6"/>
<evidence type="ECO:0000313" key="3">
    <source>
        <dbReference type="Proteomes" id="UP000255106"/>
    </source>
</evidence>
<evidence type="ECO:0000313" key="2">
    <source>
        <dbReference type="EMBL" id="STQ14016.1"/>
    </source>
</evidence>
<evidence type="ECO:0000256" key="1">
    <source>
        <dbReference type="SAM" id="MobiDB-lite"/>
    </source>
</evidence>
<name>A0A377M7L6_ENTCL</name>
<protein>
    <submittedName>
        <fullName evidence="2">Uncharacterized protein</fullName>
    </submittedName>
</protein>
<reference evidence="2 3" key="1">
    <citation type="submission" date="2018-06" db="EMBL/GenBank/DDBJ databases">
        <authorList>
            <consortium name="Pathogen Informatics"/>
            <person name="Doyle S."/>
        </authorList>
    </citation>
    <scope>NUCLEOTIDE SEQUENCE [LARGE SCALE GENOMIC DNA]</scope>
    <source>
        <strain evidence="2 3">NCTC10005</strain>
    </source>
</reference>
<organism evidence="2 3">
    <name type="scientific">Enterobacter cloacae</name>
    <dbReference type="NCBI Taxonomy" id="550"/>
    <lineage>
        <taxon>Bacteria</taxon>
        <taxon>Pseudomonadati</taxon>
        <taxon>Pseudomonadota</taxon>
        <taxon>Gammaproteobacteria</taxon>
        <taxon>Enterobacterales</taxon>
        <taxon>Enterobacteriaceae</taxon>
        <taxon>Enterobacter</taxon>
        <taxon>Enterobacter cloacae complex</taxon>
    </lineage>
</organism>
<sequence>MGNLKPGTVTDDARPELSGKGKPGSTVTIMDGDDVLGSTVGGSGRQLDLHS</sequence>
<feature type="region of interest" description="Disordered" evidence="1">
    <location>
        <begin position="1"/>
        <end position="51"/>
    </location>
</feature>